<organism evidence="5 6">
    <name type="scientific">Tieghemostelium lacteum</name>
    <name type="common">Slime mold</name>
    <name type="synonym">Dictyostelium lacteum</name>
    <dbReference type="NCBI Taxonomy" id="361077"/>
    <lineage>
        <taxon>Eukaryota</taxon>
        <taxon>Amoebozoa</taxon>
        <taxon>Evosea</taxon>
        <taxon>Eumycetozoa</taxon>
        <taxon>Dictyostelia</taxon>
        <taxon>Dictyosteliales</taxon>
        <taxon>Raperosteliaceae</taxon>
        <taxon>Tieghemostelium</taxon>
    </lineage>
</organism>
<dbReference type="GO" id="GO:0005737">
    <property type="term" value="C:cytoplasm"/>
    <property type="evidence" value="ECO:0007669"/>
    <property type="project" value="UniProtKB-SubCell"/>
</dbReference>
<dbReference type="FunCoup" id="A0A151ZSB4">
    <property type="interactions" value="855"/>
</dbReference>
<proteinExistence type="inferred from homology"/>
<evidence type="ECO:0000313" key="5">
    <source>
        <dbReference type="EMBL" id="KYQ96832.1"/>
    </source>
</evidence>
<dbReference type="PROSITE" id="PS51476">
    <property type="entry name" value="PROTEASOME_BETA_2"/>
    <property type="match status" value="1"/>
</dbReference>
<protein>
    <recommendedName>
        <fullName evidence="4">Proteasome subunit beta</fullName>
    </recommendedName>
</protein>
<dbReference type="Pfam" id="PF00227">
    <property type="entry name" value="Proteasome"/>
    <property type="match status" value="1"/>
</dbReference>
<keyword evidence="6" id="KW-1185">Reference proteome</keyword>
<sequence length="193" mass="21480">METLISFVVNGGVLSLADQNIVRSIVKMKEDQDKILALDNFKLLSAAGEAGDCAQFTEYISKNLKLYSLRNGYDLSTTAAANFIRSELAASIRSHPYSVNLILAGYDKTDGPSVFYLDYMGSLQKLNFGCHGYAAYFLLGLLDRHHQPNLSLEDGVKLMKMCVTELQTRFLVNGKYKLKFVSKDGITEIPFTL</sequence>
<evidence type="ECO:0000256" key="4">
    <source>
        <dbReference type="RuleBase" id="RU004203"/>
    </source>
</evidence>
<accession>A0A151ZSB4</accession>
<evidence type="ECO:0000313" key="6">
    <source>
        <dbReference type="Proteomes" id="UP000076078"/>
    </source>
</evidence>
<comment type="function">
    <text evidence="4">Component of the proteasome, a multicatalytic proteinase complex which is characterized by its ability to cleave peptides with Arg, Phe, Tyr, Leu, and Glu adjacent to the leaving group at neutral or slightly basic pH. The proteasome has an ATP-dependent proteolytic activity.</text>
</comment>
<dbReference type="SUPFAM" id="SSF56235">
    <property type="entry name" value="N-terminal nucleophile aminohydrolases (Ntn hydrolases)"/>
    <property type="match status" value="1"/>
</dbReference>
<gene>
    <name evidence="5" type="ORF">DLAC_04137</name>
</gene>
<dbReference type="InterPro" id="IPR029055">
    <property type="entry name" value="Ntn_hydrolases_N"/>
</dbReference>
<dbReference type="OMA" id="MKRDHDK"/>
<dbReference type="CDD" id="cd03758">
    <property type="entry name" value="proteasome_beta_type_2"/>
    <property type="match status" value="1"/>
</dbReference>
<comment type="subunit">
    <text evidence="4">Component of the proteasome complex.</text>
</comment>
<keyword evidence="3 4" id="KW-0539">Nucleus</keyword>
<evidence type="ECO:0000256" key="1">
    <source>
        <dbReference type="ARBA" id="ARBA00022490"/>
    </source>
</evidence>
<dbReference type="InParanoid" id="A0A151ZSB4"/>
<comment type="similarity">
    <text evidence="4">Belongs to the peptidase T1B family.</text>
</comment>
<reference evidence="5 6" key="1">
    <citation type="submission" date="2015-12" db="EMBL/GenBank/DDBJ databases">
        <title>Dictyostelia acquired genes for synthesis and detection of signals that induce cell-type specialization by lateral gene transfer from prokaryotes.</title>
        <authorList>
            <person name="Gloeckner G."/>
            <person name="Schaap P."/>
        </authorList>
    </citation>
    <scope>NUCLEOTIDE SEQUENCE [LARGE SCALE GENOMIC DNA]</scope>
    <source>
        <strain evidence="5 6">TK</strain>
    </source>
</reference>
<keyword evidence="1 4" id="KW-0963">Cytoplasm</keyword>
<dbReference type="GO" id="GO:0005634">
    <property type="term" value="C:nucleus"/>
    <property type="evidence" value="ECO:0007669"/>
    <property type="project" value="UniProtKB-SubCell"/>
</dbReference>
<dbReference type="STRING" id="361077.A0A151ZSB4"/>
<keyword evidence="2 4" id="KW-0647">Proteasome</keyword>
<evidence type="ECO:0000256" key="3">
    <source>
        <dbReference type="ARBA" id="ARBA00023242"/>
    </source>
</evidence>
<dbReference type="Proteomes" id="UP000076078">
    <property type="component" value="Unassembled WGS sequence"/>
</dbReference>
<dbReference type="PANTHER" id="PTHR32194">
    <property type="entry name" value="METALLOPROTEASE TLDD"/>
    <property type="match status" value="1"/>
</dbReference>
<dbReference type="PANTHER" id="PTHR32194:SF2">
    <property type="entry name" value="PROTEASOME SUBUNIT BETA TYPE-1"/>
    <property type="match status" value="1"/>
</dbReference>
<name>A0A151ZSB4_TIELA</name>
<dbReference type="InterPro" id="IPR001353">
    <property type="entry name" value="Proteasome_sua/b"/>
</dbReference>
<dbReference type="GO" id="GO:0005839">
    <property type="term" value="C:proteasome core complex"/>
    <property type="evidence" value="ECO:0007669"/>
    <property type="project" value="InterPro"/>
</dbReference>
<dbReference type="EMBL" id="LODT01000021">
    <property type="protein sequence ID" value="KYQ96832.1"/>
    <property type="molecule type" value="Genomic_DNA"/>
</dbReference>
<comment type="caution">
    <text evidence="5">The sequence shown here is derived from an EMBL/GenBank/DDBJ whole genome shotgun (WGS) entry which is preliminary data.</text>
</comment>
<dbReference type="InterPro" id="IPR035206">
    <property type="entry name" value="Proteasome_beta2"/>
</dbReference>
<comment type="subcellular location">
    <subcellularLocation>
        <location evidence="4">Cytoplasm</location>
    </subcellularLocation>
    <subcellularLocation>
        <location evidence="4">Nucleus</location>
    </subcellularLocation>
</comment>
<evidence type="ECO:0000256" key="2">
    <source>
        <dbReference type="ARBA" id="ARBA00022942"/>
    </source>
</evidence>
<dbReference type="InterPro" id="IPR023333">
    <property type="entry name" value="Proteasome_suB-type"/>
</dbReference>
<dbReference type="AlphaFoldDB" id="A0A151ZSB4"/>
<dbReference type="OrthoDB" id="268428at2759"/>
<dbReference type="GO" id="GO:0010498">
    <property type="term" value="P:proteasomal protein catabolic process"/>
    <property type="evidence" value="ECO:0007669"/>
    <property type="project" value="InterPro"/>
</dbReference>
<dbReference type="Gene3D" id="3.60.20.10">
    <property type="entry name" value="Glutamine Phosphoribosylpyrophosphate, subunit 1, domain 1"/>
    <property type="match status" value="1"/>
</dbReference>